<accession>A0ABP0XBV6</accession>
<evidence type="ECO:0000313" key="3">
    <source>
        <dbReference type="Proteomes" id="UP001497444"/>
    </source>
</evidence>
<dbReference type="Pfam" id="PF26578">
    <property type="entry name" value="LLG1"/>
    <property type="match status" value="1"/>
</dbReference>
<dbReference type="EMBL" id="OZ020102">
    <property type="protein sequence ID" value="CAK9276589.1"/>
    <property type="molecule type" value="Genomic_DNA"/>
</dbReference>
<dbReference type="Proteomes" id="UP001497444">
    <property type="component" value="Chromosome 7"/>
</dbReference>
<feature type="domain" description="GPI-anchored protein LLG1-like" evidence="1">
    <location>
        <begin position="74"/>
        <end position="149"/>
    </location>
</feature>
<organism evidence="2 3">
    <name type="scientific">Sphagnum jensenii</name>
    <dbReference type="NCBI Taxonomy" id="128206"/>
    <lineage>
        <taxon>Eukaryota</taxon>
        <taxon>Viridiplantae</taxon>
        <taxon>Streptophyta</taxon>
        <taxon>Embryophyta</taxon>
        <taxon>Bryophyta</taxon>
        <taxon>Sphagnophytina</taxon>
        <taxon>Sphagnopsida</taxon>
        <taxon>Sphagnales</taxon>
        <taxon>Sphagnaceae</taxon>
        <taxon>Sphagnum</taxon>
    </lineage>
</organism>
<dbReference type="InterPro" id="IPR058888">
    <property type="entry name" value="LLG1-like"/>
</dbReference>
<evidence type="ECO:0000313" key="2">
    <source>
        <dbReference type="EMBL" id="CAK9276589.1"/>
    </source>
</evidence>
<keyword evidence="3" id="KW-1185">Reference proteome</keyword>
<gene>
    <name evidence="2" type="ORF">CSSPJE1EN1_LOCUS22067</name>
</gene>
<proteinExistence type="predicted"/>
<evidence type="ECO:0000259" key="1">
    <source>
        <dbReference type="Pfam" id="PF26578"/>
    </source>
</evidence>
<reference evidence="2" key="1">
    <citation type="submission" date="2024-02" db="EMBL/GenBank/DDBJ databases">
        <authorList>
            <consortium name="ELIXIR-Norway"/>
            <consortium name="Elixir Norway"/>
        </authorList>
    </citation>
    <scope>NUCLEOTIDE SEQUENCE</scope>
</reference>
<protein>
    <recommendedName>
        <fullName evidence="1">GPI-anchored protein LLG1-like domain-containing protein</fullName>
    </recommendedName>
</protein>
<name>A0ABP0XBV6_9BRYO</name>
<dbReference type="PANTHER" id="PTHR31533">
    <property type="entry name" value="GPI-ANCHORED PROTEIN LLG1-RELATED-RELATED"/>
    <property type="match status" value="1"/>
</dbReference>
<dbReference type="PANTHER" id="PTHR31533:SF2">
    <property type="entry name" value="GPI-ANCHORED PROTEIN LLG1"/>
    <property type="match status" value="1"/>
</dbReference>
<sequence length="189" mass="20672">MRRCPQGNMGILKTPQLQLVLLVIWTLLFIEAAFPQLLNAAASEELSEKRLQIYEGSDIGARKLLQAVQQCPENFEVQNYSSITSVCVGPNYDSTLCCPPFVAFVCKFLTYFNDHSTDCASTLFSYLNLAGHYPAGLFANECKGGPQGIACPIAPAPSPDPSGVVLIRPKLSSLAFMSLFALLFRVLIF</sequence>
<dbReference type="InterPro" id="IPR039307">
    <property type="entry name" value="LORELEI-like"/>
</dbReference>